<gene>
    <name evidence="1" type="ORF">SLEP1_g19435</name>
</gene>
<sequence length="74" mass="8167">MSSTNNGSRAVRWNTDSTGLMKKSSLPSQTRFSAVILSSKTLPYSVTFASIYEPWDLPGTFSIPCLTVESNTFR</sequence>
<organism evidence="1 2">
    <name type="scientific">Rubroshorea leprosula</name>
    <dbReference type="NCBI Taxonomy" id="152421"/>
    <lineage>
        <taxon>Eukaryota</taxon>
        <taxon>Viridiplantae</taxon>
        <taxon>Streptophyta</taxon>
        <taxon>Embryophyta</taxon>
        <taxon>Tracheophyta</taxon>
        <taxon>Spermatophyta</taxon>
        <taxon>Magnoliopsida</taxon>
        <taxon>eudicotyledons</taxon>
        <taxon>Gunneridae</taxon>
        <taxon>Pentapetalae</taxon>
        <taxon>rosids</taxon>
        <taxon>malvids</taxon>
        <taxon>Malvales</taxon>
        <taxon>Dipterocarpaceae</taxon>
        <taxon>Rubroshorea</taxon>
    </lineage>
</organism>
<dbReference type="AlphaFoldDB" id="A0AAV5J589"/>
<evidence type="ECO:0000313" key="2">
    <source>
        <dbReference type="Proteomes" id="UP001054252"/>
    </source>
</evidence>
<evidence type="ECO:0000313" key="1">
    <source>
        <dbReference type="EMBL" id="GKV07693.1"/>
    </source>
</evidence>
<protein>
    <submittedName>
        <fullName evidence="1">Uncharacterized protein</fullName>
    </submittedName>
</protein>
<accession>A0AAV5J589</accession>
<name>A0AAV5J589_9ROSI</name>
<comment type="caution">
    <text evidence="1">The sequence shown here is derived from an EMBL/GenBank/DDBJ whole genome shotgun (WGS) entry which is preliminary data.</text>
</comment>
<proteinExistence type="predicted"/>
<dbReference type="Proteomes" id="UP001054252">
    <property type="component" value="Unassembled WGS sequence"/>
</dbReference>
<reference evidence="1 2" key="1">
    <citation type="journal article" date="2021" name="Commun. Biol.">
        <title>The genome of Shorea leprosula (Dipterocarpaceae) highlights the ecological relevance of drought in aseasonal tropical rainforests.</title>
        <authorList>
            <person name="Ng K.K.S."/>
            <person name="Kobayashi M.J."/>
            <person name="Fawcett J.A."/>
            <person name="Hatakeyama M."/>
            <person name="Paape T."/>
            <person name="Ng C.H."/>
            <person name="Ang C.C."/>
            <person name="Tnah L.H."/>
            <person name="Lee C.T."/>
            <person name="Nishiyama T."/>
            <person name="Sese J."/>
            <person name="O'Brien M.J."/>
            <person name="Copetti D."/>
            <person name="Mohd Noor M.I."/>
            <person name="Ong R.C."/>
            <person name="Putra M."/>
            <person name="Sireger I.Z."/>
            <person name="Indrioko S."/>
            <person name="Kosugi Y."/>
            <person name="Izuno A."/>
            <person name="Isagi Y."/>
            <person name="Lee S.L."/>
            <person name="Shimizu K.K."/>
        </authorList>
    </citation>
    <scope>NUCLEOTIDE SEQUENCE [LARGE SCALE GENOMIC DNA]</scope>
    <source>
        <strain evidence="1">214</strain>
    </source>
</reference>
<keyword evidence="2" id="KW-1185">Reference proteome</keyword>
<dbReference type="EMBL" id="BPVZ01000028">
    <property type="protein sequence ID" value="GKV07693.1"/>
    <property type="molecule type" value="Genomic_DNA"/>
</dbReference>